<feature type="compositionally biased region" description="Acidic residues" evidence="1">
    <location>
        <begin position="666"/>
        <end position="678"/>
    </location>
</feature>
<feature type="compositionally biased region" description="Basic and acidic residues" evidence="1">
    <location>
        <begin position="1365"/>
        <end position="1379"/>
    </location>
</feature>
<keyword evidence="3" id="KW-1185">Reference proteome</keyword>
<dbReference type="STRING" id="38654.A0A3Q0GHG6"/>
<accession>A0A3Q0GHG6</accession>
<feature type="compositionally biased region" description="Basic and acidic residues" evidence="1">
    <location>
        <begin position="625"/>
        <end position="645"/>
    </location>
</feature>
<evidence type="ECO:0000313" key="4">
    <source>
        <dbReference type="RefSeq" id="XP_025057613.1"/>
    </source>
</evidence>
<dbReference type="Pfam" id="PF15257">
    <property type="entry name" value="DUF4590"/>
    <property type="match status" value="1"/>
</dbReference>
<proteinExistence type="predicted"/>
<feature type="region of interest" description="Disordered" evidence="1">
    <location>
        <begin position="1666"/>
        <end position="1720"/>
    </location>
</feature>
<dbReference type="GeneID" id="102385666"/>
<dbReference type="CTD" id="127254"/>
<feature type="region of interest" description="Disordered" evidence="1">
    <location>
        <begin position="859"/>
        <end position="880"/>
    </location>
</feature>
<feature type="region of interest" description="Disordered" evidence="1">
    <location>
        <begin position="1623"/>
        <end position="1649"/>
    </location>
</feature>
<evidence type="ECO:0000256" key="1">
    <source>
        <dbReference type="SAM" id="MobiDB-lite"/>
    </source>
</evidence>
<reference evidence="4" key="1">
    <citation type="submission" date="2025-08" db="UniProtKB">
        <authorList>
            <consortium name="RefSeq"/>
        </authorList>
    </citation>
    <scope>IDENTIFICATION</scope>
</reference>
<sequence length="1720" mass="190601">MSHPHPGPLATYNSLTDKHLTGYFSNTRIRRHLHRSGLISRSGRIISEKEYRLNVMRKDHQKYVREGLAQAIFRRVLDMEHHHQLEIKRKLENVVRKERVQRIKVEHSRRSGEDLRRANPLLSPHPPTAPRNHYRHPPLVDGEQSGHSQLSFSPRPNTAPENMQRPVRLQPLHSYATAGSVPKTLSSKQKVSMLEHNHHFTNGGNKGMIGLTNSVDYSNGISPYQLPIINNYVIPVPPPPQKGDKNGKSVRHGAARGRLFRPTTAPNGLEQLLTKDSGKFHKPSLRSNASVTMIYLGKNVHLSHDDTDYRDEIKVYQQHCGGENLCVYKGKLLERETFQFTSKRHHGFPFSLTFFLNGIQVDRLSSCCEYKHRKGARLGGKQGYFGFVNVDRASPCYRCIIEMGLDKKPSPPKKEMKEDTKERLEESMKVIEPNEPSESSTEQEANKESALVISSAQEKEPSEDKMEIEEEERKEETRRGINDENDQENSSNDEYDEDFEADEEKSDEEVNEEGQADDQMNGMSKSPTEDEKDNLNHEKESKSSLEKASDSEKDESDGYSDSDSKEGKQGEVDEAAICEKVAAVRKMQCFYRNYKSQQKLISDRKSASPFSSSSTLYSSEDESEAEKTKDNIAGNEKEDIEKTSDDQTYAQCEKENKDSKPLQMEENLEMEADEEMEMDETRKMEAEDVSFREGSKTLPESIMETLPQDTDEINGELKHGSIENNTREDGEEAGNNMREDGEQDVLVHLESSTVEAEDRNKEPLEVDEGGDCKSVQEKIAEAIENDYHLNSEPEPSDSSTDEEEETLTSEAHDINEVPDGAFLAEGTRTVEIQKATEQMVQDGWMMGEKKELEEEEFIAEERTAGTNEEGDERALEEDTMSKKEAACLMEGAVESRPAAKETVSEEEGIVQGDSEEMGRGKKWVSDGEEASKGNVVEEEDVNEGEEEVEDAVSEEEEMVGEITSKVEEVVKIVEAMSKEEDAAEQASEEETLKEMAFEAVESVGMTDFAGKEAVREAAPDAEETVEEGDSSGKEPASEGEVAMETVCVGEEVESEEKIVEEATLEKAEFAVREVAGQVEAEGGHYVARTASDGEEALKKAVSAVTSHVEPEGQKVVDKAEFAVETVERQGGTDDEKVAEKADFEGEKTESLAKGTAEQVGETEREAMEKVAFEGEDSVEKAGEVKETLMLPSGKVVSEGETVEEVAFEGGEVVARAEAAVRVVTRQVDAKGEVVKEVASTGEEVVGKGEFVADELVEAVQVPRVEGGSDLVLEAKEVTLLGGEAMREEPVGAGEVLLLETAAKPEEPVGFEKFPMSEAVSKVDRTAKGGEDHVVEPVQEKEATQNKDLEKDPTVDKSAPQWEEISLDRETERETLKEGETCNSEEGLVEASEKVRAKQKPEEEMVDGEACVGKLEAEKMTTEREEVGKAEKEEVTKEADKEVMLSMAALEMTSILEEEVPSDEESREKAKINIGEVESENLGAEEVTMGGERMSEALASEEAMAKEAAGSGKVKGNAITHRGEEMEGKSSPDEKEEAEEALTGCEVQKEEERHEEGHVIEESGFEDQRVMTGEGVAKEDGRARKTFPKKEKLMTKVSLKKEGEAVTEMDCVTEETASCCGAARAQPAPVGGEGTEQREANRNYRMGRSGTEDIRGEIKWKQFDRHRIAGTEVTESRAENPPGSPGGAELLEVTHKEESPAQISTVTMGAPIAEERNGGEW</sequence>
<dbReference type="InterPro" id="IPR048257">
    <property type="entry name" value="DUF4590"/>
</dbReference>
<feature type="compositionally biased region" description="Basic and acidic residues" evidence="1">
    <location>
        <begin position="1520"/>
        <end position="1532"/>
    </location>
</feature>
<feature type="region of interest" description="Disordered" evidence="1">
    <location>
        <begin position="1339"/>
        <end position="1406"/>
    </location>
</feature>
<feature type="domain" description="DUF4590" evidence="2">
    <location>
        <begin position="301"/>
        <end position="414"/>
    </location>
</feature>
<feature type="region of interest" description="Disordered" evidence="1">
    <location>
        <begin position="598"/>
        <end position="826"/>
    </location>
</feature>
<feature type="region of interest" description="Disordered" evidence="1">
    <location>
        <begin position="892"/>
        <end position="963"/>
    </location>
</feature>
<feature type="compositionally biased region" description="Low complexity" evidence="1">
    <location>
        <begin position="1495"/>
        <end position="1511"/>
    </location>
</feature>
<feature type="compositionally biased region" description="Basic and acidic residues" evidence="1">
    <location>
        <begin position="407"/>
        <end position="429"/>
    </location>
</feature>
<feature type="compositionally biased region" description="Basic and acidic residues" evidence="1">
    <location>
        <begin position="1141"/>
        <end position="1150"/>
    </location>
</feature>
<dbReference type="InParanoid" id="A0A3Q0GHG6"/>
<feature type="region of interest" description="Disordered" evidence="1">
    <location>
        <begin position="407"/>
        <end position="573"/>
    </location>
</feature>
<feature type="compositionally biased region" description="Basic and acidic residues" evidence="1">
    <location>
        <begin position="1575"/>
        <end position="1586"/>
    </location>
</feature>
<feature type="region of interest" description="Disordered" evidence="1">
    <location>
        <begin position="978"/>
        <end position="1044"/>
    </location>
</feature>
<feature type="compositionally biased region" description="Basic and acidic residues" evidence="1">
    <location>
        <begin position="1009"/>
        <end position="1018"/>
    </location>
</feature>
<dbReference type="PANTHER" id="PTHR23034:SF2">
    <property type="entry name" value="GLUTAMATE-RICH PROTEIN 3"/>
    <property type="match status" value="1"/>
</dbReference>
<feature type="region of interest" description="Disordered" evidence="1">
    <location>
        <begin position="1419"/>
        <end position="1439"/>
    </location>
</feature>
<dbReference type="RefSeq" id="XP_025057613.1">
    <property type="nucleotide sequence ID" value="XM_025201828.1"/>
</dbReference>
<protein>
    <submittedName>
        <fullName evidence="4">Glutamate-rich protein 3 isoform X2</fullName>
    </submittedName>
</protein>
<feature type="compositionally biased region" description="Basic and acidic residues" evidence="1">
    <location>
        <begin position="1339"/>
        <end position="1354"/>
    </location>
</feature>
<feature type="compositionally biased region" description="Low complexity" evidence="1">
    <location>
        <begin position="607"/>
        <end position="618"/>
    </location>
</feature>
<feature type="compositionally biased region" description="Basic and acidic residues" evidence="1">
    <location>
        <begin position="679"/>
        <end position="695"/>
    </location>
</feature>
<feature type="compositionally biased region" description="Basic and acidic residues" evidence="1">
    <location>
        <begin position="1546"/>
        <end position="1568"/>
    </location>
</feature>
<feature type="region of interest" description="Disordered" evidence="1">
    <location>
        <begin position="1455"/>
        <end position="1586"/>
    </location>
</feature>
<gene>
    <name evidence="4" type="primary">ERICH3</name>
</gene>
<feature type="compositionally biased region" description="Basic and acidic residues" evidence="1">
    <location>
        <begin position="105"/>
        <end position="117"/>
    </location>
</feature>
<feature type="region of interest" description="Disordered" evidence="1">
    <location>
        <begin position="1141"/>
        <end position="1162"/>
    </location>
</feature>
<feature type="compositionally biased region" description="Basic and acidic residues" evidence="1">
    <location>
        <begin position="916"/>
        <end position="931"/>
    </location>
</feature>
<feature type="region of interest" description="Disordered" evidence="1">
    <location>
        <begin position="105"/>
        <end position="162"/>
    </location>
</feature>
<feature type="compositionally biased region" description="Basic and acidic residues" evidence="1">
    <location>
        <begin position="756"/>
        <end position="791"/>
    </location>
</feature>
<evidence type="ECO:0000259" key="2">
    <source>
        <dbReference type="Pfam" id="PF15257"/>
    </source>
</evidence>
<feature type="compositionally biased region" description="Basic and acidic residues" evidence="1">
    <location>
        <begin position="1666"/>
        <end position="1677"/>
    </location>
</feature>
<feature type="compositionally biased region" description="Basic and acidic residues" evidence="1">
    <location>
        <begin position="527"/>
        <end position="551"/>
    </location>
</feature>
<feature type="compositionally biased region" description="Polar residues" evidence="1">
    <location>
        <begin position="145"/>
        <end position="161"/>
    </location>
</feature>
<feature type="compositionally biased region" description="Acidic residues" evidence="1">
    <location>
        <begin position="483"/>
        <end position="516"/>
    </location>
</feature>
<dbReference type="InterPro" id="IPR027962">
    <property type="entry name" value="ERICH3"/>
</dbReference>
<feature type="compositionally biased region" description="Acidic residues" evidence="1">
    <location>
        <begin position="1019"/>
        <end position="1029"/>
    </location>
</feature>
<feature type="compositionally biased region" description="Basic and acidic residues" evidence="1">
    <location>
        <begin position="562"/>
        <end position="571"/>
    </location>
</feature>
<organism evidence="3 4">
    <name type="scientific">Alligator sinensis</name>
    <name type="common">Chinese alligator</name>
    <dbReference type="NCBI Taxonomy" id="38654"/>
    <lineage>
        <taxon>Eukaryota</taxon>
        <taxon>Metazoa</taxon>
        <taxon>Chordata</taxon>
        <taxon>Craniata</taxon>
        <taxon>Vertebrata</taxon>
        <taxon>Euteleostomi</taxon>
        <taxon>Archelosauria</taxon>
        <taxon>Archosauria</taxon>
        <taxon>Crocodylia</taxon>
        <taxon>Alligatoridae</taxon>
        <taxon>Alligatorinae</taxon>
        <taxon>Alligator</taxon>
    </lineage>
</organism>
<feature type="compositionally biased region" description="Basic and acidic residues" evidence="1">
    <location>
        <begin position="715"/>
        <end position="728"/>
    </location>
</feature>
<name>A0A3Q0GHG6_ALLSI</name>
<evidence type="ECO:0000313" key="3">
    <source>
        <dbReference type="Proteomes" id="UP000189705"/>
    </source>
</evidence>
<dbReference type="PANTHER" id="PTHR23034">
    <property type="entry name" value="GLUTAMATE-RICH PROTEIN 3"/>
    <property type="match status" value="1"/>
</dbReference>
<dbReference type="Proteomes" id="UP000189705">
    <property type="component" value="Unplaced"/>
</dbReference>
<feature type="compositionally biased region" description="Acidic residues" evidence="1">
    <location>
        <begin position="936"/>
        <end position="959"/>
    </location>
</feature>
<feature type="compositionally biased region" description="Acidic residues" evidence="1">
    <location>
        <begin position="868"/>
        <end position="878"/>
    </location>
</feature>
<feature type="compositionally biased region" description="Basic and acidic residues" evidence="1">
    <location>
        <begin position="1390"/>
        <end position="1402"/>
    </location>
</feature>